<reference evidence="1" key="1">
    <citation type="journal article" date="2014" name="Int. J. Syst. Evol. Microbiol.">
        <title>Complete genome sequence of Corynebacterium casei LMG S-19264T (=DSM 44701T), isolated from a smear-ripened cheese.</title>
        <authorList>
            <consortium name="US DOE Joint Genome Institute (JGI-PGF)"/>
            <person name="Walter F."/>
            <person name="Albersmeier A."/>
            <person name="Kalinowski J."/>
            <person name="Ruckert C."/>
        </authorList>
    </citation>
    <scope>NUCLEOTIDE SEQUENCE</scope>
    <source>
        <strain evidence="1">JCM 4369</strain>
    </source>
</reference>
<reference evidence="1" key="2">
    <citation type="submission" date="2020-09" db="EMBL/GenBank/DDBJ databases">
        <authorList>
            <person name="Sun Q."/>
            <person name="Ohkuma M."/>
        </authorList>
    </citation>
    <scope>NUCLEOTIDE SEQUENCE</scope>
    <source>
        <strain evidence="1">JCM 4369</strain>
    </source>
</reference>
<dbReference type="EMBL" id="BMTD01000043">
    <property type="protein sequence ID" value="GGV30503.1"/>
    <property type="molecule type" value="Genomic_DNA"/>
</dbReference>
<gene>
    <name evidence="1" type="ORF">GCM10010260_83760</name>
</gene>
<evidence type="ECO:0000313" key="2">
    <source>
        <dbReference type="Proteomes" id="UP000618795"/>
    </source>
</evidence>
<name>A0A918IKK3_9ACTN</name>
<evidence type="ECO:0000313" key="1">
    <source>
        <dbReference type="EMBL" id="GGV30503.1"/>
    </source>
</evidence>
<dbReference type="Proteomes" id="UP000618795">
    <property type="component" value="Unassembled WGS sequence"/>
</dbReference>
<dbReference type="AlphaFoldDB" id="A0A918IKK3"/>
<accession>A0A918IKK3</accession>
<comment type="caution">
    <text evidence="1">The sequence shown here is derived from an EMBL/GenBank/DDBJ whole genome shotgun (WGS) entry which is preliminary data.</text>
</comment>
<protein>
    <submittedName>
        <fullName evidence="1">Uncharacterized protein</fullName>
    </submittedName>
</protein>
<keyword evidence="2" id="KW-1185">Reference proteome</keyword>
<sequence length="105" mass="10800">MSPHTSPVTAPPRDRGVAKLIPQSPAAPAEQAAAALAALSSVPVHVGVLQAAAVLLDATACKSDDDQLRATAEAAVAHLRRAMGYTQRPLPDSGWFSVPVSRAPE</sequence>
<organism evidence="1 2">
    <name type="scientific">Streptomyces filipinensis</name>
    <dbReference type="NCBI Taxonomy" id="66887"/>
    <lineage>
        <taxon>Bacteria</taxon>
        <taxon>Bacillati</taxon>
        <taxon>Actinomycetota</taxon>
        <taxon>Actinomycetes</taxon>
        <taxon>Kitasatosporales</taxon>
        <taxon>Streptomycetaceae</taxon>
        <taxon>Streptomyces</taxon>
    </lineage>
</organism>
<proteinExistence type="predicted"/>